<reference evidence="2" key="1">
    <citation type="submission" date="2020-02" db="EMBL/GenBank/DDBJ databases">
        <authorList>
            <person name="Meier V. D."/>
        </authorList>
    </citation>
    <scope>NUCLEOTIDE SEQUENCE</scope>
    <source>
        <strain evidence="2">AVDCRST_MAG40</strain>
    </source>
</reference>
<evidence type="ECO:0000256" key="1">
    <source>
        <dbReference type="SAM" id="MobiDB-lite"/>
    </source>
</evidence>
<protein>
    <submittedName>
        <fullName evidence="2">Uncharacterized protein</fullName>
    </submittedName>
</protein>
<sequence length="85" mass="8823">CSTRTFCTPAGGVGRPGPVGGGWAANRRARSAWSSPGAGCEPPGAASPPGRCRRQRLRGGRRPSPPARTAPARPGVCRTAPRRRH</sequence>
<organism evidence="2">
    <name type="scientific">uncultured Gemmatimonadaceae bacterium</name>
    <dbReference type="NCBI Taxonomy" id="246130"/>
    <lineage>
        <taxon>Bacteria</taxon>
        <taxon>Pseudomonadati</taxon>
        <taxon>Gemmatimonadota</taxon>
        <taxon>Gemmatimonadia</taxon>
        <taxon>Gemmatimonadales</taxon>
        <taxon>Gemmatimonadaceae</taxon>
        <taxon>environmental samples</taxon>
    </lineage>
</organism>
<feature type="region of interest" description="Disordered" evidence="1">
    <location>
        <begin position="1"/>
        <end position="85"/>
    </location>
</feature>
<gene>
    <name evidence="2" type="ORF">AVDCRST_MAG40-374</name>
</gene>
<feature type="non-terminal residue" evidence="2">
    <location>
        <position position="85"/>
    </location>
</feature>
<dbReference type="EMBL" id="CADCTX010000105">
    <property type="protein sequence ID" value="CAA9301276.1"/>
    <property type="molecule type" value="Genomic_DNA"/>
</dbReference>
<feature type="compositionally biased region" description="Gly residues" evidence="1">
    <location>
        <begin position="11"/>
        <end position="23"/>
    </location>
</feature>
<feature type="non-terminal residue" evidence="2">
    <location>
        <position position="1"/>
    </location>
</feature>
<dbReference type="AlphaFoldDB" id="A0A6J4KCM8"/>
<name>A0A6J4KCM8_9BACT</name>
<accession>A0A6J4KCM8</accession>
<proteinExistence type="predicted"/>
<evidence type="ECO:0000313" key="2">
    <source>
        <dbReference type="EMBL" id="CAA9301276.1"/>
    </source>
</evidence>
<feature type="compositionally biased region" description="Basic residues" evidence="1">
    <location>
        <begin position="51"/>
        <end position="61"/>
    </location>
</feature>